<evidence type="ECO:0000313" key="3">
    <source>
        <dbReference type="EMBL" id="MBB6130549.1"/>
    </source>
</evidence>
<dbReference type="Gene3D" id="3.30.420.280">
    <property type="match status" value="1"/>
</dbReference>
<accession>A0A841JHB0</accession>
<dbReference type="Gene3D" id="3.40.50.300">
    <property type="entry name" value="P-loop containing nucleotide triphosphate hydrolases"/>
    <property type="match status" value="1"/>
</dbReference>
<dbReference type="RefSeq" id="WP_183589296.1">
    <property type="nucleotide sequence ID" value="NZ_JACHCA010000015.1"/>
</dbReference>
<evidence type="ECO:0000259" key="2">
    <source>
        <dbReference type="Pfam" id="PF17288"/>
    </source>
</evidence>
<dbReference type="Proteomes" id="UP000548326">
    <property type="component" value="Unassembled WGS sequence"/>
</dbReference>
<feature type="domain" description="Phage terminase large subunit C-terminal" evidence="2">
    <location>
        <begin position="244"/>
        <end position="380"/>
    </location>
</feature>
<name>A0A841JHB0_9SPHI</name>
<protein>
    <submittedName>
        <fullName evidence="3">Phage terminase large subunit</fullName>
    </submittedName>
</protein>
<dbReference type="InterPro" id="IPR052380">
    <property type="entry name" value="Viral_DNA_packaging_terminase"/>
</dbReference>
<dbReference type="AlphaFoldDB" id="A0A841JHB0"/>
<organism evidence="3 4">
    <name type="scientific">Mucilaginibacter lappiensis</name>
    <dbReference type="NCBI Taxonomy" id="354630"/>
    <lineage>
        <taxon>Bacteria</taxon>
        <taxon>Pseudomonadati</taxon>
        <taxon>Bacteroidota</taxon>
        <taxon>Sphingobacteriia</taxon>
        <taxon>Sphingobacteriales</taxon>
        <taxon>Sphingobacteriaceae</taxon>
        <taxon>Mucilaginibacter</taxon>
    </lineage>
</organism>
<sequence>MMNDINAPPVSGIGGSVLFSQNFFSTAQVTVNQGGTSSGKTYAIEQVLFCLACQTSKLVITIVAQDVPNLKVGALRDALNIYQESTALQGMVKGFNKTDRVFEFNNGSIIEFKSYDNAQDAKSGKRDYLFVNEANGITWDVYHELALRTKRRIFIDYNPNTGFWVHEKLIGQPNVQLIISDHRHNPYLGQAIRDKIESLKNDDMELWKVYARGLTGKITGLIFNNWYLCNQIPDDARLIAAGLDFGFTNDQTGCLLVYRQNGELWVNELFYETGLTNADIADRLKACGVSKGTEIIADSAEPKSIEDLKRMGWYITGAKKGADSIKNSIDILKRYKINITRNSVNLRNELNRYKWRIDQSGKNINQPVDKWNHLIDPLRYVALNKLKINNEGKLKSRLPFVPRFQSATGVFEQMINGS</sequence>
<reference evidence="3 4" key="1">
    <citation type="submission" date="2020-08" db="EMBL/GenBank/DDBJ databases">
        <title>Genomic Encyclopedia of Type Strains, Phase IV (KMG-V): Genome sequencing to study the core and pangenomes of soil and plant-associated prokaryotes.</title>
        <authorList>
            <person name="Whitman W."/>
        </authorList>
    </citation>
    <scope>NUCLEOTIDE SEQUENCE [LARGE SCALE GENOMIC DNA]</scope>
    <source>
        <strain evidence="3 4">MP601</strain>
    </source>
</reference>
<dbReference type="InterPro" id="IPR035413">
    <property type="entry name" value="Terminase_L_C"/>
</dbReference>
<proteinExistence type="predicted"/>
<evidence type="ECO:0000313" key="4">
    <source>
        <dbReference type="Proteomes" id="UP000548326"/>
    </source>
</evidence>
<dbReference type="PANTHER" id="PTHR39184">
    <property type="match status" value="1"/>
</dbReference>
<dbReference type="Pfam" id="PF17288">
    <property type="entry name" value="Terminase_3C"/>
    <property type="match status" value="1"/>
</dbReference>
<dbReference type="InterPro" id="IPR027417">
    <property type="entry name" value="P-loop_NTPase"/>
</dbReference>
<feature type="domain" description="Phage terminase large subunit N-terminal" evidence="1">
    <location>
        <begin position="28"/>
        <end position="213"/>
    </location>
</feature>
<dbReference type="PANTHER" id="PTHR39184:SF1">
    <property type="entry name" value="PBSX PHAGE TERMINASE LARGE SUBUNIT"/>
    <property type="match status" value="1"/>
</dbReference>
<dbReference type="Pfam" id="PF04466">
    <property type="entry name" value="Terminase_3"/>
    <property type="match status" value="1"/>
</dbReference>
<dbReference type="InterPro" id="IPR035412">
    <property type="entry name" value="Terminase_L_N"/>
</dbReference>
<gene>
    <name evidence="3" type="ORF">HDF22_004689</name>
</gene>
<dbReference type="EMBL" id="JACHCA010000015">
    <property type="protein sequence ID" value="MBB6130549.1"/>
    <property type="molecule type" value="Genomic_DNA"/>
</dbReference>
<evidence type="ECO:0000259" key="1">
    <source>
        <dbReference type="Pfam" id="PF04466"/>
    </source>
</evidence>
<comment type="caution">
    <text evidence="3">The sequence shown here is derived from an EMBL/GenBank/DDBJ whole genome shotgun (WGS) entry which is preliminary data.</text>
</comment>